<dbReference type="Pfam" id="PF00665">
    <property type="entry name" value="rve"/>
    <property type="match status" value="1"/>
</dbReference>
<keyword evidence="1" id="KW-0645">Protease</keyword>
<evidence type="ECO:0000313" key="3">
    <source>
        <dbReference type="EMBL" id="KAL0462479.1"/>
    </source>
</evidence>
<dbReference type="Gene3D" id="3.30.420.10">
    <property type="entry name" value="Ribonuclease H-like superfamily/Ribonuclease H"/>
    <property type="match status" value="1"/>
</dbReference>
<evidence type="ECO:0000259" key="2">
    <source>
        <dbReference type="PROSITE" id="PS50994"/>
    </source>
</evidence>
<gene>
    <name evidence="3" type="ORF">Slati_0135500</name>
</gene>
<keyword evidence="1" id="KW-0378">Hydrolase</keyword>
<dbReference type="PANTHER" id="PTHR42648">
    <property type="entry name" value="TRANSPOSASE, PUTATIVE-RELATED"/>
    <property type="match status" value="1"/>
</dbReference>
<dbReference type="PROSITE" id="PS50994">
    <property type="entry name" value="INTEGRASE"/>
    <property type="match status" value="1"/>
</dbReference>
<dbReference type="EMBL" id="JACGWN010000001">
    <property type="protein sequence ID" value="KAL0462479.1"/>
    <property type="molecule type" value="Genomic_DNA"/>
</dbReference>
<dbReference type="InterPro" id="IPR054722">
    <property type="entry name" value="PolX-like_BBD"/>
</dbReference>
<feature type="domain" description="Integrase catalytic" evidence="2">
    <location>
        <begin position="225"/>
        <end position="394"/>
    </location>
</feature>
<dbReference type="GO" id="GO:0015074">
    <property type="term" value="P:DNA integration"/>
    <property type="evidence" value="ECO:0007669"/>
    <property type="project" value="InterPro"/>
</dbReference>
<dbReference type="PANTHER" id="PTHR42648:SF27">
    <property type="entry name" value="RNA-DIRECTED DNA POLYMERASE"/>
    <property type="match status" value="1"/>
</dbReference>
<dbReference type="InterPro" id="IPR001584">
    <property type="entry name" value="Integrase_cat-core"/>
</dbReference>
<dbReference type="GO" id="GO:0006508">
    <property type="term" value="P:proteolysis"/>
    <property type="evidence" value="ECO:0007669"/>
    <property type="project" value="UniProtKB-KW"/>
</dbReference>
<dbReference type="InterPro" id="IPR039537">
    <property type="entry name" value="Retrotran_Ty1/copia-like"/>
</dbReference>
<dbReference type="InterPro" id="IPR025724">
    <property type="entry name" value="GAG-pre-integrase_dom"/>
</dbReference>
<proteinExistence type="predicted"/>
<comment type="caution">
    <text evidence="3">The sequence shown here is derived from an EMBL/GenBank/DDBJ whole genome shotgun (WGS) entry which is preliminary data.</text>
</comment>
<dbReference type="AlphaFoldDB" id="A0AAW2Y9S6"/>
<dbReference type="InterPro" id="IPR036397">
    <property type="entry name" value="RNaseH_sf"/>
</dbReference>
<dbReference type="SUPFAM" id="SSF53098">
    <property type="entry name" value="Ribonuclease H-like"/>
    <property type="match status" value="1"/>
</dbReference>
<reference evidence="3" key="2">
    <citation type="journal article" date="2024" name="Plant">
        <title>Genomic evolution and insights into agronomic trait innovations of Sesamum species.</title>
        <authorList>
            <person name="Miao H."/>
            <person name="Wang L."/>
            <person name="Qu L."/>
            <person name="Liu H."/>
            <person name="Sun Y."/>
            <person name="Le M."/>
            <person name="Wang Q."/>
            <person name="Wei S."/>
            <person name="Zheng Y."/>
            <person name="Lin W."/>
            <person name="Duan Y."/>
            <person name="Cao H."/>
            <person name="Xiong S."/>
            <person name="Wang X."/>
            <person name="Wei L."/>
            <person name="Li C."/>
            <person name="Ma Q."/>
            <person name="Ju M."/>
            <person name="Zhao R."/>
            <person name="Li G."/>
            <person name="Mu C."/>
            <person name="Tian Q."/>
            <person name="Mei H."/>
            <person name="Zhang T."/>
            <person name="Gao T."/>
            <person name="Zhang H."/>
        </authorList>
    </citation>
    <scope>NUCLEOTIDE SEQUENCE</scope>
    <source>
        <strain evidence="3">KEN1</strain>
    </source>
</reference>
<organism evidence="3">
    <name type="scientific">Sesamum latifolium</name>
    <dbReference type="NCBI Taxonomy" id="2727402"/>
    <lineage>
        <taxon>Eukaryota</taxon>
        <taxon>Viridiplantae</taxon>
        <taxon>Streptophyta</taxon>
        <taxon>Embryophyta</taxon>
        <taxon>Tracheophyta</taxon>
        <taxon>Spermatophyta</taxon>
        <taxon>Magnoliopsida</taxon>
        <taxon>eudicotyledons</taxon>
        <taxon>Gunneridae</taxon>
        <taxon>Pentapetalae</taxon>
        <taxon>asterids</taxon>
        <taxon>lamiids</taxon>
        <taxon>Lamiales</taxon>
        <taxon>Pedaliaceae</taxon>
        <taxon>Sesamum</taxon>
    </lineage>
</organism>
<dbReference type="Pfam" id="PF22936">
    <property type="entry name" value="Pol_BBD"/>
    <property type="match status" value="1"/>
</dbReference>
<name>A0AAW2Y9S6_9LAMI</name>
<dbReference type="Gene3D" id="4.10.60.10">
    <property type="entry name" value="Zinc finger, CCHC-type"/>
    <property type="match status" value="1"/>
</dbReference>
<dbReference type="GO" id="GO:0008233">
    <property type="term" value="F:peptidase activity"/>
    <property type="evidence" value="ECO:0007669"/>
    <property type="project" value="UniProtKB-KW"/>
</dbReference>
<dbReference type="Pfam" id="PF13976">
    <property type="entry name" value="gag_pre-integrs"/>
    <property type="match status" value="1"/>
</dbReference>
<accession>A0AAW2Y9S6</accession>
<sequence>MGTQQQSRANDICAHYLEKGHWKRDYPKLPPKQGMFVVEVNMVTNSASCVLDTGCGAHICNDLQVLQRSRKLSKDEVVLRLGDGKAVAAEAVGTINLVISDHVRLELKDCYFVPSMIKNIISIPLLDNAGFEFLVNKNCFYLMKDGSSHLLGKLNNGLYILQRSDWIMTAQNKRKLDNLENAQIWHAKLGHISQDRIKRLVDSKSLKIDNLKNLPACESCLKGKMTRKPFVGQSTLANGLLDLIHTDVCGPLNTQARGGFSYFIIFTDDHSRYGYVYLMRYKSEAFVRFKEFRFEVENPTDRKIKTLRSDRGGEYLSGEFLDYLKENGIVSQWTPPGTPQLNGVVERRNRTLLDMVGSMMSFIELPFSFWGYALETTARLLNMASSKSVAQTPY</sequence>
<reference evidence="3" key="1">
    <citation type="submission" date="2020-06" db="EMBL/GenBank/DDBJ databases">
        <authorList>
            <person name="Li T."/>
            <person name="Hu X."/>
            <person name="Zhang T."/>
            <person name="Song X."/>
            <person name="Zhang H."/>
            <person name="Dai N."/>
            <person name="Sheng W."/>
            <person name="Hou X."/>
            <person name="Wei L."/>
        </authorList>
    </citation>
    <scope>NUCLEOTIDE SEQUENCE</scope>
    <source>
        <strain evidence="3">KEN1</strain>
        <tissue evidence="3">Leaf</tissue>
    </source>
</reference>
<dbReference type="GO" id="GO:0003676">
    <property type="term" value="F:nucleic acid binding"/>
    <property type="evidence" value="ECO:0007669"/>
    <property type="project" value="InterPro"/>
</dbReference>
<dbReference type="InterPro" id="IPR012337">
    <property type="entry name" value="RNaseH-like_sf"/>
</dbReference>
<protein>
    <recommendedName>
        <fullName evidence="2">Integrase catalytic domain-containing protein</fullName>
    </recommendedName>
</protein>
<evidence type="ECO:0000256" key="1">
    <source>
        <dbReference type="ARBA" id="ARBA00022670"/>
    </source>
</evidence>